<gene>
    <name evidence="2" type="ORF">QQ020_23955</name>
</gene>
<accession>A0ABT8LBK3</accession>
<evidence type="ECO:0000313" key="3">
    <source>
        <dbReference type="Proteomes" id="UP001172083"/>
    </source>
</evidence>
<organism evidence="2 3">
    <name type="scientific">Agaribacillus aureus</name>
    <dbReference type="NCBI Taxonomy" id="3051825"/>
    <lineage>
        <taxon>Bacteria</taxon>
        <taxon>Pseudomonadati</taxon>
        <taxon>Bacteroidota</taxon>
        <taxon>Cytophagia</taxon>
        <taxon>Cytophagales</taxon>
        <taxon>Splendidivirgaceae</taxon>
        <taxon>Agaribacillus</taxon>
    </lineage>
</organism>
<dbReference type="RefSeq" id="WP_346760494.1">
    <property type="nucleotide sequence ID" value="NZ_JAUJEB010000006.1"/>
</dbReference>
<feature type="transmembrane region" description="Helical" evidence="1">
    <location>
        <begin position="118"/>
        <end position="143"/>
    </location>
</feature>
<keyword evidence="1" id="KW-1133">Transmembrane helix</keyword>
<evidence type="ECO:0000256" key="1">
    <source>
        <dbReference type="SAM" id="Phobius"/>
    </source>
</evidence>
<keyword evidence="3" id="KW-1185">Reference proteome</keyword>
<feature type="transmembrane region" description="Helical" evidence="1">
    <location>
        <begin position="69"/>
        <end position="88"/>
    </location>
</feature>
<sequence>MKKYSIFLKIAAVLWFVWGAVHVLAGVMTDNFILSGDIAGAVGGIADAVDPSTLKANYPGAAGAVIGQHGFNLLWIGLTTLICSIFVWKGNKNAILLAALTGGLADLGYFLFMDLGGYVNFVPGTVMTLVSGSAIILSTIAYFKISNLKRDKTADNKV</sequence>
<name>A0ABT8LBK3_9BACT</name>
<dbReference type="Proteomes" id="UP001172083">
    <property type="component" value="Unassembled WGS sequence"/>
</dbReference>
<dbReference type="EMBL" id="JAUJEB010000006">
    <property type="protein sequence ID" value="MDN5215155.1"/>
    <property type="molecule type" value="Genomic_DNA"/>
</dbReference>
<evidence type="ECO:0000313" key="2">
    <source>
        <dbReference type="EMBL" id="MDN5215155.1"/>
    </source>
</evidence>
<protein>
    <submittedName>
        <fullName evidence="2">Uncharacterized protein</fullName>
    </submittedName>
</protein>
<feature type="transmembrane region" description="Helical" evidence="1">
    <location>
        <begin position="95"/>
        <end position="112"/>
    </location>
</feature>
<reference evidence="2" key="1">
    <citation type="submission" date="2023-06" db="EMBL/GenBank/DDBJ databases">
        <title>Genomic of Agaribacillus aureum.</title>
        <authorList>
            <person name="Wang G."/>
        </authorList>
    </citation>
    <scope>NUCLEOTIDE SEQUENCE</scope>
    <source>
        <strain evidence="2">BMA12</strain>
    </source>
</reference>
<keyword evidence="1" id="KW-0812">Transmembrane</keyword>
<comment type="caution">
    <text evidence="2">The sequence shown here is derived from an EMBL/GenBank/DDBJ whole genome shotgun (WGS) entry which is preliminary data.</text>
</comment>
<keyword evidence="1" id="KW-0472">Membrane</keyword>
<proteinExistence type="predicted"/>